<comment type="caution">
    <text evidence="1">The sequence shown here is derived from an EMBL/GenBank/DDBJ whole genome shotgun (WGS) entry which is preliminary data.</text>
</comment>
<proteinExistence type="predicted"/>
<dbReference type="RefSeq" id="WP_236098741.1">
    <property type="nucleotide sequence ID" value="NZ_JAKGUD010000003.1"/>
</dbReference>
<evidence type="ECO:0000313" key="2">
    <source>
        <dbReference type="Proteomes" id="UP001200430"/>
    </source>
</evidence>
<dbReference type="EMBL" id="JAKGUD010000003">
    <property type="protein sequence ID" value="MCF4141983.1"/>
    <property type="molecule type" value="Genomic_DNA"/>
</dbReference>
<evidence type="ECO:0000313" key="1">
    <source>
        <dbReference type="EMBL" id="MCF4141983.1"/>
    </source>
</evidence>
<keyword evidence="2" id="KW-1185">Reference proteome</keyword>
<accession>A0ABS9EL96</accession>
<gene>
    <name evidence="1" type="ORF">L2W38_04030</name>
</gene>
<evidence type="ECO:0008006" key="3">
    <source>
        <dbReference type="Google" id="ProtNLM"/>
    </source>
</evidence>
<name>A0ABS9EL96_9BACT</name>
<organism evidence="1 2">
    <name type="scientific">Dethiosulfovibrio marinus</name>
    <dbReference type="NCBI Taxonomy" id="133532"/>
    <lineage>
        <taxon>Bacteria</taxon>
        <taxon>Thermotogati</taxon>
        <taxon>Synergistota</taxon>
        <taxon>Synergistia</taxon>
        <taxon>Synergistales</taxon>
        <taxon>Dethiosulfovibrionaceae</taxon>
        <taxon>Dethiosulfovibrio</taxon>
    </lineage>
</organism>
<sequence length="284" mass="31205">MISKTTIGPRAGIFALALAVFFLAESPSFSASPWRLAVTDPCLASMASFLGGVNLSVVPLSGWDDGNFIRYRIKVDDMPKRALCLDRSDGKKYGLSLESAGVAVLYSDFPVDRSVEEIFSDPASLPFVGQRVLVAIADLDPDGYSYYQRRLAEFQSRLDSTVSMGRKLLKGARILSLSGSSDLLFVAAGCEVETPTEDMRSQLSEALPAKKDSEKKELSEILTSWKEGYDAVLVDHLSDPTLIEVARKVPGFVWIDPLTVETDPVGVLNDRYLVLWNVLRSKEK</sequence>
<reference evidence="1 2" key="1">
    <citation type="submission" date="2022-01" db="EMBL/GenBank/DDBJ databases">
        <title>Dethiosulfovibrio faecalis sp. nov., a novel proteolytic, non-sulfur-reducing bacterium isolated from a marine aquaculture solid waste bioreactor.</title>
        <authorList>
            <person name="Grabowski S."/>
            <person name="Apolinario E."/>
            <person name="Schneider N."/>
            <person name="Marshall C.W."/>
            <person name="Sowers K.R."/>
        </authorList>
    </citation>
    <scope>NUCLEOTIDE SEQUENCE [LARGE SCALE GENOMIC DNA]</scope>
    <source>
        <strain evidence="1 2">DSM 12537</strain>
    </source>
</reference>
<protein>
    <recommendedName>
        <fullName evidence="3">Fe/B12 periplasmic-binding domain-containing protein</fullName>
    </recommendedName>
</protein>
<dbReference type="Proteomes" id="UP001200430">
    <property type="component" value="Unassembled WGS sequence"/>
</dbReference>